<dbReference type="EMBL" id="SWLB01000119">
    <property type="protein sequence ID" value="KAF3320178.1"/>
    <property type="molecule type" value="Genomic_DNA"/>
</dbReference>
<organism evidence="2 3">
    <name type="scientific">Carex littledalei</name>
    <dbReference type="NCBI Taxonomy" id="544730"/>
    <lineage>
        <taxon>Eukaryota</taxon>
        <taxon>Viridiplantae</taxon>
        <taxon>Streptophyta</taxon>
        <taxon>Embryophyta</taxon>
        <taxon>Tracheophyta</taxon>
        <taxon>Spermatophyta</taxon>
        <taxon>Magnoliopsida</taxon>
        <taxon>Liliopsida</taxon>
        <taxon>Poales</taxon>
        <taxon>Cyperaceae</taxon>
        <taxon>Cyperoideae</taxon>
        <taxon>Cariceae</taxon>
        <taxon>Carex</taxon>
        <taxon>Carex subgen. Euthyceras</taxon>
    </lineage>
</organism>
<name>A0A833QBX2_9POAL</name>
<dbReference type="AlphaFoldDB" id="A0A833QBX2"/>
<keyword evidence="3" id="KW-1185">Reference proteome</keyword>
<protein>
    <submittedName>
        <fullName evidence="2">Uncharacterized protein</fullName>
    </submittedName>
</protein>
<evidence type="ECO:0000313" key="3">
    <source>
        <dbReference type="Proteomes" id="UP000623129"/>
    </source>
</evidence>
<keyword evidence="1" id="KW-0472">Membrane</keyword>
<sequence>MLGKTRESRRHEGCVSPRRRKPVNIFGRVEDTKNYVHRVIAEFPGLKEMLLNPLLQSGGCIQKLIDDVDVVPEIFKELDTELVDLSLKETVELDEKLIKFCKSYPCIFDFSLNEAFDSATEEGFKDIIDEMKKNWFVGIADHYVIVATLLYMKNIYDEA</sequence>
<keyword evidence="1" id="KW-1133">Transmembrane helix</keyword>
<accession>A0A833QBX2</accession>
<reference evidence="2" key="1">
    <citation type="submission" date="2020-01" db="EMBL/GenBank/DDBJ databases">
        <title>Genome sequence of Kobresia littledalei, the first chromosome-level genome in the family Cyperaceae.</title>
        <authorList>
            <person name="Qu G."/>
        </authorList>
    </citation>
    <scope>NUCLEOTIDE SEQUENCE</scope>
    <source>
        <strain evidence="2">C.B.Clarke</strain>
        <tissue evidence="2">Leaf</tissue>
    </source>
</reference>
<feature type="transmembrane region" description="Helical" evidence="1">
    <location>
        <begin position="135"/>
        <end position="152"/>
    </location>
</feature>
<evidence type="ECO:0000256" key="1">
    <source>
        <dbReference type="SAM" id="Phobius"/>
    </source>
</evidence>
<comment type="caution">
    <text evidence="2">The sequence shown here is derived from an EMBL/GenBank/DDBJ whole genome shotgun (WGS) entry which is preliminary data.</text>
</comment>
<proteinExistence type="predicted"/>
<keyword evidence="1" id="KW-0812">Transmembrane</keyword>
<evidence type="ECO:0000313" key="2">
    <source>
        <dbReference type="EMBL" id="KAF3320178.1"/>
    </source>
</evidence>
<gene>
    <name evidence="2" type="ORF">FCM35_KLT22234</name>
</gene>
<dbReference type="Proteomes" id="UP000623129">
    <property type="component" value="Unassembled WGS sequence"/>
</dbReference>